<dbReference type="InterPro" id="IPR011001">
    <property type="entry name" value="Saposin-like"/>
</dbReference>
<sequence>MFTPLQFLVLLCFQYAVPALIIEGPNLNTGPEQGNSCETCAKVLDHVKDLLLNAEVQVMAKNNMTILCEMLHKPVPAKFCKEMVDKYLPIVFAAAEKLLNQEDLCSAAGLCGHSENEMSVVMEQLRTALTSPYFEEAPRTLCFLCTFVVDRVIGLLPIDQVEDVLTTVLGLVCDILPGPGQVACQTLVDKLITTVTGVLRSILSSDLICSILQFCSSVETPTMVSP</sequence>
<feature type="domain" description="Saposin B-type" evidence="4">
    <location>
        <begin position="33"/>
        <end position="115"/>
    </location>
</feature>
<organism evidence="5 6">
    <name type="scientific">Coilia grayii</name>
    <name type="common">Gray's grenadier anchovy</name>
    <dbReference type="NCBI Taxonomy" id="363190"/>
    <lineage>
        <taxon>Eukaryota</taxon>
        <taxon>Metazoa</taxon>
        <taxon>Chordata</taxon>
        <taxon>Craniata</taxon>
        <taxon>Vertebrata</taxon>
        <taxon>Euteleostomi</taxon>
        <taxon>Actinopterygii</taxon>
        <taxon>Neopterygii</taxon>
        <taxon>Teleostei</taxon>
        <taxon>Clupei</taxon>
        <taxon>Clupeiformes</taxon>
        <taxon>Clupeoidei</taxon>
        <taxon>Engraulidae</taxon>
        <taxon>Coilinae</taxon>
        <taxon>Coilia</taxon>
    </lineage>
</organism>
<keyword evidence="2" id="KW-0325">Glycoprotein</keyword>
<keyword evidence="1" id="KW-1015">Disulfide bond</keyword>
<dbReference type="InterPro" id="IPR051428">
    <property type="entry name" value="Sphingo_Act-Surfact_Prot"/>
</dbReference>
<proteinExistence type="predicted"/>
<evidence type="ECO:0000256" key="1">
    <source>
        <dbReference type="ARBA" id="ARBA00023157"/>
    </source>
</evidence>
<dbReference type="PROSITE" id="PS50015">
    <property type="entry name" value="SAP_B"/>
    <property type="match status" value="2"/>
</dbReference>
<keyword evidence="3" id="KW-0732">Signal</keyword>
<dbReference type="Proteomes" id="UP001591681">
    <property type="component" value="Unassembled WGS sequence"/>
</dbReference>
<dbReference type="Gene3D" id="1.10.225.10">
    <property type="entry name" value="Saposin-like"/>
    <property type="match status" value="2"/>
</dbReference>
<reference evidence="5 6" key="1">
    <citation type="submission" date="2024-09" db="EMBL/GenBank/DDBJ databases">
        <title>A chromosome-level genome assembly of Gray's grenadier anchovy, Coilia grayii.</title>
        <authorList>
            <person name="Fu Z."/>
        </authorList>
    </citation>
    <scope>NUCLEOTIDE SEQUENCE [LARGE SCALE GENOMIC DNA]</scope>
    <source>
        <strain evidence="5">G4</strain>
        <tissue evidence="5">Muscle</tissue>
    </source>
</reference>
<comment type="caution">
    <text evidence="5">The sequence shown here is derived from an EMBL/GenBank/DDBJ whole genome shotgun (WGS) entry which is preliminary data.</text>
</comment>
<dbReference type="InterPro" id="IPR008138">
    <property type="entry name" value="SapB_2"/>
</dbReference>
<feature type="domain" description="Saposin B-type" evidence="4">
    <location>
        <begin position="138"/>
        <end position="219"/>
    </location>
</feature>
<dbReference type="SMART" id="SM00741">
    <property type="entry name" value="SapB"/>
    <property type="match status" value="2"/>
</dbReference>
<feature type="signal peptide" evidence="3">
    <location>
        <begin position="1"/>
        <end position="19"/>
    </location>
</feature>
<evidence type="ECO:0000313" key="6">
    <source>
        <dbReference type="Proteomes" id="UP001591681"/>
    </source>
</evidence>
<accession>A0ABD1IY97</accession>
<protein>
    <recommendedName>
        <fullName evidence="4">Saposin B-type domain-containing protein</fullName>
    </recommendedName>
</protein>
<dbReference type="SUPFAM" id="SSF47862">
    <property type="entry name" value="Saposin"/>
    <property type="match status" value="1"/>
</dbReference>
<dbReference type="PANTHER" id="PTHR11480">
    <property type="entry name" value="SAPOSIN-RELATED"/>
    <property type="match status" value="1"/>
</dbReference>
<dbReference type="InterPro" id="IPR008139">
    <property type="entry name" value="SaposinB_dom"/>
</dbReference>
<evidence type="ECO:0000313" key="5">
    <source>
        <dbReference type="EMBL" id="KAL2079584.1"/>
    </source>
</evidence>
<dbReference type="AlphaFoldDB" id="A0ABD1IY97"/>
<dbReference type="EMBL" id="JBHFQA010000022">
    <property type="protein sequence ID" value="KAL2079584.1"/>
    <property type="molecule type" value="Genomic_DNA"/>
</dbReference>
<feature type="chain" id="PRO_5044793990" description="Saposin B-type domain-containing protein" evidence="3">
    <location>
        <begin position="20"/>
        <end position="226"/>
    </location>
</feature>
<evidence type="ECO:0000256" key="2">
    <source>
        <dbReference type="ARBA" id="ARBA00023180"/>
    </source>
</evidence>
<name>A0ABD1IY97_9TELE</name>
<gene>
    <name evidence="5" type="ORF">ACEWY4_025328</name>
</gene>
<keyword evidence="6" id="KW-1185">Reference proteome</keyword>
<evidence type="ECO:0000259" key="4">
    <source>
        <dbReference type="PROSITE" id="PS50015"/>
    </source>
</evidence>
<dbReference type="Pfam" id="PF03489">
    <property type="entry name" value="SapB_2"/>
    <property type="match status" value="1"/>
</dbReference>
<evidence type="ECO:0000256" key="3">
    <source>
        <dbReference type="SAM" id="SignalP"/>
    </source>
</evidence>